<sequence>MIPSSMIVPSLDADFNSEDLRRFQTDLARLKAITRDRNVRMATFMAPETLDLLEDFFGEENLIDEDDETIADYLHRFLAPSSTAELKSKLQSLICPTDEHSERVALIRQFIRSFRATFADMEDSDSESESEGGLVEDHVSQMERQAMKLFIDALEPKPFREAVKFAAKVKRPSNLKAMYSLATREAKRDDAARQEAERYGYYRPPQAKTKSKKPRGQTSKPSPSDSRSSPADRREARHNSSDKANDVDPAKKPPHRPCSSCGGWHWDSQCPTGKPEVNLLENAKPLMTSGQINGQQCSFRLDTGATFSAVTEGAVEQFHLPTCTGPTIHYVTADQRVSKTNTYATATIILERLTPVDVEIQVRLVVLPGAPVKTIVGLDILRELGVVTNDELFIRLIDKAEDGDDGDDIDVEINQVEETLDDSLSAITVPDSDIAPRHMGADPGVCRAVRGTTPGGLYPWPHGHRYIRRRAHPEPPETPGTP</sequence>
<dbReference type="Proteomes" id="UP000717585">
    <property type="component" value="Unassembled WGS sequence"/>
</dbReference>
<dbReference type="InterPro" id="IPR034122">
    <property type="entry name" value="Retropepsin-like_bacterial"/>
</dbReference>
<dbReference type="AlphaFoldDB" id="A0A8J6E0X3"/>
<proteinExistence type="predicted"/>
<feature type="compositionally biased region" description="Basic and acidic residues" evidence="1">
    <location>
        <begin position="184"/>
        <end position="200"/>
    </location>
</feature>
<keyword evidence="3" id="KW-1185">Reference proteome</keyword>
<gene>
    <name evidence="2" type="ORF">J8273_8571</name>
</gene>
<feature type="region of interest" description="Disordered" evidence="1">
    <location>
        <begin position="184"/>
        <end position="258"/>
    </location>
</feature>
<feature type="compositionally biased region" description="Low complexity" evidence="1">
    <location>
        <begin position="219"/>
        <end position="229"/>
    </location>
</feature>
<dbReference type="Pfam" id="PF13975">
    <property type="entry name" value="gag-asp_proteas"/>
    <property type="match status" value="1"/>
</dbReference>
<organism evidence="2 3">
    <name type="scientific">Carpediemonas membranifera</name>
    <dbReference type="NCBI Taxonomy" id="201153"/>
    <lineage>
        <taxon>Eukaryota</taxon>
        <taxon>Metamonada</taxon>
        <taxon>Carpediemonas-like organisms</taxon>
        <taxon>Carpediemonas</taxon>
    </lineage>
</organism>
<dbReference type="InterPro" id="IPR021109">
    <property type="entry name" value="Peptidase_aspartic_dom_sf"/>
</dbReference>
<name>A0A8J6E0X3_9EUKA</name>
<dbReference type="SUPFAM" id="SSF50630">
    <property type="entry name" value="Acid proteases"/>
    <property type="match status" value="1"/>
</dbReference>
<accession>A0A8J6E0X3</accession>
<comment type="caution">
    <text evidence="2">The sequence shown here is derived from an EMBL/GenBank/DDBJ whole genome shotgun (WGS) entry which is preliminary data.</text>
</comment>
<dbReference type="Gene3D" id="2.40.70.10">
    <property type="entry name" value="Acid Proteases"/>
    <property type="match status" value="1"/>
</dbReference>
<dbReference type="EMBL" id="JAHDYR010000067">
    <property type="protein sequence ID" value="KAG9389887.1"/>
    <property type="molecule type" value="Genomic_DNA"/>
</dbReference>
<feature type="compositionally biased region" description="Basic and acidic residues" evidence="1">
    <location>
        <begin position="230"/>
        <end position="251"/>
    </location>
</feature>
<evidence type="ECO:0000313" key="3">
    <source>
        <dbReference type="Proteomes" id="UP000717585"/>
    </source>
</evidence>
<evidence type="ECO:0000256" key="1">
    <source>
        <dbReference type="SAM" id="MobiDB-lite"/>
    </source>
</evidence>
<dbReference type="CDD" id="cd05483">
    <property type="entry name" value="retropepsin_like_bacteria"/>
    <property type="match status" value="1"/>
</dbReference>
<reference evidence="2" key="1">
    <citation type="submission" date="2021-05" db="EMBL/GenBank/DDBJ databases">
        <title>A free-living protist that lacks canonical eukaryotic 1 DNA replication and segregation systems.</title>
        <authorList>
            <person name="Salas-Leiva D.E."/>
            <person name="Tromer E.C."/>
            <person name="Curtis B.A."/>
            <person name="Jerlstrom-Hultqvist J."/>
            <person name="Kolisko M."/>
            <person name="Yi Z."/>
            <person name="Salas-Leiva J.S."/>
            <person name="Gallot-Lavallee L."/>
            <person name="Kops G.J.P.L."/>
            <person name="Archibald J.M."/>
            <person name="Simpson A.G.B."/>
            <person name="Roger A.J."/>
        </authorList>
    </citation>
    <scope>NUCLEOTIDE SEQUENCE</scope>
    <source>
        <strain evidence="2">BICM</strain>
    </source>
</reference>
<evidence type="ECO:0000313" key="2">
    <source>
        <dbReference type="EMBL" id="KAG9389887.1"/>
    </source>
</evidence>
<protein>
    <submittedName>
        <fullName evidence="2">Uncharacterized protein</fullName>
    </submittedName>
</protein>